<dbReference type="GeneID" id="81354451"/>
<organism evidence="2 3">
    <name type="scientific">Penicillium argentinense</name>
    <dbReference type="NCBI Taxonomy" id="1131581"/>
    <lineage>
        <taxon>Eukaryota</taxon>
        <taxon>Fungi</taxon>
        <taxon>Dikarya</taxon>
        <taxon>Ascomycota</taxon>
        <taxon>Pezizomycotina</taxon>
        <taxon>Eurotiomycetes</taxon>
        <taxon>Eurotiomycetidae</taxon>
        <taxon>Eurotiales</taxon>
        <taxon>Aspergillaceae</taxon>
        <taxon>Penicillium</taxon>
    </lineage>
</organism>
<accession>A0A9W9KDK4</accession>
<keyword evidence="3" id="KW-1185">Reference proteome</keyword>
<feature type="region of interest" description="Disordered" evidence="1">
    <location>
        <begin position="1167"/>
        <end position="1238"/>
    </location>
</feature>
<evidence type="ECO:0000313" key="2">
    <source>
        <dbReference type="EMBL" id="KAJ5102449.1"/>
    </source>
</evidence>
<name>A0A9W9KDK4_9EURO</name>
<evidence type="ECO:0000256" key="1">
    <source>
        <dbReference type="SAM" id="MobiDB-lite"/>
    </source>
</evidence>
<sequence>MAAGPGDETLVNETSEDDIEYYRHHQDDPVELGLADDEGCETVPQIPEWYVEDSPHLVHKNSSSTDLEYATEKLAQQFLVGIHGCSAQKHRESLAAHIEAEESCNHHKLDQLFHHAIPRTLDKSQLFPRQALQEETPLVPDQWREIFSGTTPQYRDGKPKQVCLHAERSQKMPSMTSFDVDSILGFVDSPAVAVHGIRFYSAPQYYQNIHSDVHITIKREAGSHQRPRLLTSRLKDVPHFLFARVEGADFLTLHIFFPHLPHYCDFTRLTDEQFSRWFDQIFYPALRQVCAVDHLQHLPASYQHALATCRASRVENCLRDTPGHQPQLQMSYFLPPQCLAQLWHCILATVTQLGLQDFREPELLVEAKGTKLRFKSAATPSDMLAVLENFDRELHRTLDFSHVWHDRLYVDVGKEVCPPHVIPSEDTGGVPPHEPQTYLWRRCCLRHHLHQLYDGDVPKSNQNFYHESMLRDAGSLTTLTPARSRLRRGGVLYGQMYNLTKEIIDATRTFPFQNPDLRQLALDSQLRNSAQSLRKMSPRANGVTERAYLASKRRCHYGLMDSRQRAFGIREEYRISWALFHGLIAVLRSLRRVNLSTRFLEPPQHVWVIRTADFVDFVWHNLNKFTTGFELVRARCSPGLTTWEQTKMMDMLLSCLRVAVGGHDYSRQGSLWWSRRECPPRPARPMQVQYGLGFSQTLEQYGYCWLEPRIDWTRMTFLPDITDLVLFGSGTLQRRYLQCGGHIQHFFDLSRRADWGLEWLQQHPNEDVITNRILSWLVHLCLRQMRLDTLRAVRRDIPPDIRSAILDDQIQFCRSGLSAILPRGMTAVTGNRTSIKSPQEAARALFGFDDGRLRVNWDNKPFRTLYQRICAALQQVPADRRLPHVFANRLLRYLFEYHWVLPYPSSYELMQKTKHGNHRWYSLDLRPDSHLNPEHAALDDWCWARNKWRPGCPAPVPRCLDWDKHQWQSWIDRHRGPQPADIPWELQFDLDSSAYHLSKFPNEAHRYPVRSTRRIIWDVDEGPDSSLTDAEVVPGSMHISESPVGRSTSEANLMEPNSASEGQEGSDTINEPLLQPPDLQTVPSSQLRLQQYESELQCEVAVHQQMEQSLATVRKWITYGCELAFRQQELAQIQSSIQGSMTLFGASPVVTQVQPTPNLARPVEIHQPSRRMTANHHRSQRQGHNPSGKRGRPPKYATRQERLAANAYRRRVKRQREASNRQIVAGDHNTTTPGWRLF</sequence>
<feature type="compositionally biased region" description="Polar residues" evidence="1">
    <location>
        <begin position="1228"/>
        <end position="1238"/>
    </location>
</feature>
<feature type="compositionally biased region" description="Polar residues" evidence="1">
    <location>
        <begin position="1045"/>
        <end position="1069"/>
    </location>
</feature>
<dbReference type="OrthoDB" id="4342621at2759"/>
<dbReference type="EMBL" id="JAPQKI010000004">
    <property type="protein sequence ID" value="KAJ5102449.1"/>
    <property type="molecule type" value="Genomic_DNA"/>
</dbReference>
<protein>
    <submittedName>
        <fullName evidence="2">Uncharacterized protein</fullName>
    </submittedName>
</protein>
<feature type="region of interest" description="Disordered" evidence="1">
    <location>
        <begin position="1025"/>
        <end position="1080"/>
    </location>
</feature>
<comment type="caution">
    <text evidence="2">The sequence shown here is derived from an EMBL/GenBank/DDBJ whole genome shotgun (WGS) entry which is preliminary data.</text>
</comment>
<proteinExistence type="predicted"/>
<reference evidence="2" key="1">
    <citation type="submission" date="2022-11" db="EMBL/GenBank/DDBJ databases">
        <authorList>
            <person name="Petersen C."/>
        </authorList>
    </citation>
    <scope>NUCLEOTIDE SEQUENCE</scope>
    <source>
        <strain evidence="2">IBT 30761</strain>
    </source>
</reference>
<dbReference type="Proteomes" id="UP001149074">
    <property type="component" value="Unassembled WGS sequence"/>
</dbReference>
<feature type="compositionally biased region" description="Basic residues" evidence="1">
    <location>
        <begin position="1173"/>
        <end position="1193"/>
    </location>
</feature>
<gene>
    <name evidence="2" type="ORF">N7532_002978</name>
</gene>
<reference evidence="2" key="2">
    <citation type="journal article" date="2023" name="IMA Fungus">
        <title>Comparative genomic study of the Penicillium genus elucidates a diverse pangenome and 15 lateral gene transfer events.</title>
        <authorList>
            <person name="Petersen C."/>
            <person name="Sorensen T."/>
            <person name="Nielsen M.R."/>
            <person name="Sondergaard T.E."/>
            <person name="Sorensen J.L."/>
            <person name="Fitzpatrick D.A."/>
            <person name="Frisvad J.C."/>
            <person name="Nielsen K.L."/>
        </authorList>
    </citation>
    <scope>NUCLEOTIDE SEQUENCE</scope>
    <source>
        <strain evidence="2">IBT 30761</strain>
    </source>
</reference>
<dbReference type="RefSeq" id="XP_056475829.1">
    <property type="nucleotide sequence ID" value="XM_056615472.1"/>
</dbReference>
<dbReference type="AlphaFoldDB" id="A0A9W9KDK4"/>
<evidence type="ECO:0000313" key="3">
    <source>
        <dbReference type="Proteomes" id="UP001149074"/>
    </source>
</evidence>